<dbReference type="STRING" id="592010.GCWU000182_000689"/>
<proteinExistence type="predicted"/>
<dbReference type="HOGENOM" id="CLU_096813_0_0_9"/>
<organism evidence="1 2">
    <name type="scientific">Abiotrophia defectiva ATCC 49176</name>
    <dbReference type="NCBI Taxonomy" id="592010"/>
    <lineage>
        <taxon>Bacteria</taxon>
        <taxon>Bacillati</taxon>
        <taxon>Bacillota</taxon>
        <taxon>Bacilli</taxon>
        <taxon>Lactobacillales</taxon>
        <taxon>Aerococcaceae</taxon>
        <taxon>Abiotrophia</taxon>
    </lineage>
</organism>
<dbReference type="Gene3D" id="3.60.10.10">
    <property type="entry name" value="Endonuclease/exonuclease/phosphatase"/>
    <property type="match status" value="1"/>
</dbReference>
<keyword evidence="1" id="KW-0540">Nuclease</keyword>
<sequence>MKSNMSLLSWNIRCQGGKFPIHKVVLETTLKQNKDINIFTEFTNNNSQDFIQGLWSNGYIPCGSDKSYSPGHNDVLIAIKKEIISENTSLNIDWFDESLDYPNFLKVTLKDDDLTLHIIGVRVRIGDGGIKDCKYRKKQIDNLLSYLKTLEGKIILSGDFNNLKHNDSDTIETYKNKNLVREFYSYPIIKQEFNNNDFTLITPKHGISWYGGHFVQCKLDHIIGKNVYISNEEYDWRFLESVGKYKANEKKTDGSFGPDHAILLADILTKE</sequence>
<dbReference type="GeneID" id="84816778"/>
<accession>W1Q3Z8</accession>
<dbReference type="eggNOG" id="ENOG50339CV">
    <property type="taxonomic scope" value="Bacteria"/>
</dbReference>
<dbReference type="SUPFAM" id="SSF56219">
    <property type="entry name" value="DNase I-like"/>
    <property type="match status" value="1"/>
</dbReference>
<reference evidence="1" key="1">
    <citation type="submission" date="2013-06" db="EMBL/GenBank/DDBJ databases">
        <authorList>
            <person name="Weinstock G."/>
            <person name="Sodergren E."/>
            <person name="Clifton S."/>
            <person name="Fulton L."/>
            <person name="Fulton B."/>
            <person name="Courtney L."/>
            <person name="Fronick C."/>
            <person name="Harrison M."/>
            <person name="Strong C."/>
            <person name="Farmer C."/>
            <person name="Delahaunty K."/>
            <person name="Markovic C."/>
            <person name="Hall O."/>
            <person name="Minx P."/>
            <person name="Tomlinson C."/>
            <person name="Mitreva M."/>
            <person name="Nelson J."/>
            <person name="Hou S."/>
            <person name="Wollam A."/>
            <person name="Pepin K.H."/>
            <person name="Johnson M."/>
            <person name="Bhonagiri V."/>
            <person name="Nash W.E."/>
            <person name="Warren W."/>
            <person name="Chinwalla A."/>
            <person name="Mardis E.R."/>
            <person name="Wilson R.K."/>
        </authorList>
    </citation>
    <scope>NUCLEOTIDE SEQUENCE [LARGE SCALE GENOMIC DNA]</scope>
    <source>
        <strain evidence="1">ATCC 49176</strain>
    </source>
</reference>
<keyword evidence="1" id="KW-0255">Endonuclease</keyword>
<dbReference type="GO" id="GO:0004519">
    <property type="term" value="F:endonuclease activity"/>
    <property type="evidence" value="ECO:0007669"/>
    <property type="project" value="UniProtKB-KW"/>
</dbReference>
<dbReference type="RefSeq" id="WP_023391340.1">
    <property type="nucleotide sequence ID" value="NZ_KI535340.1"/>
</dbReference>
<dbReference type="InterPro" id="IPR036691">
    <property type="entry name" value="Endo/exonu/phosph_ase_sf"/>
</dbReference>
<dbReference type="OrthoDB" id="2087662at2"/>
<name>W1Q3Z8_ABIDE</name>
<dbReference type="EMBL" id="ACIN03000004">
    <property type="protein sequence ID" value="ESK65955.1"/>
    <property type="molecule type" value="Genomic_DNA"/>
</dbReference>
<protein>
    <submittedName>
        <fullName evidence="1">Endonuclease/exonuclease/phosphatase family protein</fullName>
    </submittedName>
</protein>
<evidence type="ECO:0000313" key="2">
    <source>
        <dbReference type="Proteomes" id="UP000019050"/>
    </source>
</evidence>
<comment type="caution">
    <text evidence="1">The sequence shown here is derived from an EMBL/GenBank/DDBJ whole genome shotgun (WGS) entry which is preliminary data.</text>
</comment>
<gene>
    <name evidence="1" type="ORF">GCWU000182_000689</name>
</gene>
<keyword evidence="1" id="KW-0378">Hydrolase</keyword>
<dbReference type="GO" id="GO:0004527">
    <property type="term" value="F:exonuclease activity"/>
    <property type="evidence" value="ECO:0007669"/>
    <property type="project" value="UniProtKB-KW"/>
</dbReference>
<dbReference type="AlphaFoldDB" id="W1Q3Z8"/>
<dbReference type="Proteomes" id="UP000019050">
    <property type="component" value="Unassembled WGS sequence"/>
</dbReference>
<keyword evidence="2" id="KW-1185">Reference proteome</keyword>
<evidence type="ECO:0000313" key="1">
    <source>
        <dbReference type="EMBL" id="ESK65955.1"/>
    </source>
</evidence>